<dbReference type="InterPro" id="IPR028098">
    <property type="entry name" value="Glyco_trans_4-like_N"/>
</dbReference>
<dbReference type="Gene3D" id="3.40.50.2000">
    <property type="entry name" value="Glycogen Phosphorylase B"/>
    <property type="match status" value="2"/>
</dbReference>
<dbReference type="EMBL" id="FOQH01000005">
    <property type="protein sequence ID" value="SFI29780.1"/>
    <property type="molecule type" value="Genomic_DNA"/>
</dbReference>
<evidence type="ECO:0000256" key="1">
    <source>
        <dbReference type="ARBA" id="ARBA00022679"/>
    </source>
</evidence>
<accession>A0A1I3H2I1</accession>
<dbReference type="GO" id="GO:0016757">
    <property type="term" value="F:glycosyltransferase activity"/>
    <property type="evidence" value="ECO:0007669"/>
    <property type="project" value="InterPro"/>
</dbReference>
<protein>
    <submittedName>
        <fullName evidence="4">Glycosyltransferase involved in cell wall bisynthesis</fullName>
    </submittedName>
</protein>
<dbReference type="PANTHER" id="PTHR46401">
    <property type="entry name" value="GLYCOSYLTRANSFERASE WBBK-RELATED"/>
    <property type="match status" value="1"/>
</dbReference>
<dbReference type="Pfam" id="PF13439">
    <property type="entry name" value="Glyco_transf_4"/>
    <property type="match status" value="1"/>
</dbReference>
<evidence type="ECO:0000259" key="3">
    <source>
        <dbReference type="Pfam" id="PF13439"/>
    </source>
</evidence>
<evidence type="ECO:0000313" key="4">
    <source>
        <dbReference type="EMBL" id="SFI29780.1"/>
    </source>
</evidence>
<dbReference type="RefSeq" id="WP_092860270.1">
    <property type="nucleotide sequence ID" value="NZ_FOQH01000005.1"/>
</dbReference>
<organism evidence="4 5">
    <name type="scientific">Albimonas pacifica</name>
    <dbReference type="NCBI Taxonomy" id="1114924"/>
    <lineage>
        <taxon>Bacteria</taxon>
        <taxon>Pseudomonadati</taxon>
        <taxon>Pseudomonadota</taxon>
        <taxon>Alphaproteobacteria</taxon>
        <taxon>Rhodobacterales</taxon>
        <taxon>Paracoccaceae</taxon>
        <taxon>Albimonas</taxon>
    </lineage>
</organism>
<dbReference type="STRING" id="1114924.SAMN05216258_105465"/>
<dbReference type="InterPro" id="IPR001296">
    <property type="entry name" value="Glyco_trans_1"/>
</dbReference>
<feature type="domain" description="Glycosyl transferase family 1" evidence="2">
    <location>
        <begin position="176"/>
        <end position="331"/>
    </location>
</feature>
<dbReference type="PANTHER" id="PTHR46401:SF2">
    <property type="entry name" value="GLYCOSYLTRANSFERASE WBBK-RELATED"/>
    <property type="match status" value="1"/>
</dbReference>
<reference evidence="4 5" key="1">
    <citation type="submission" date="2016-10" db="EMBL/GenBank/DDBJ databases">
        <authorList>
            <person name="de Groot N.N."/>
        </authorList>
    </citation>
    <scope>NUCLEOTIDE SEQUENCE [LARGE SCALE GENOMIC DNA]</scope>
    <source>
        <strain evidence="4 5">CGMCC 1.11030</strain>
    </source>
</reference>
<dbReference type="GO" id="GO:0009103">
    <property type="term" value="P:lipopolysaccharide biosynthetic process"/>
    <property type="evidence" value="ECO:0007669"/>
    <property type="project" value="TreeGrafter"/>
</dbReference>
<proteinExistence type="predicted"/>
<dbReference type="CDD" id="cd03801">
    <property type="entry name" value="GT4_PimA-like"/>
    <property type="match status" value="1"/>
</dbReference>
<feature type="domain" description="Glycosyltransferase subfamily 4-like N-terminal" evidence="3">
    <location>
        <begin position="92"/>
        <end position="168"/>
    </location>
</feature>
<keyword evidence="5" id="KW-1185">Reference proteome</keyword>
<evidence type="ECO:0000259" key="2">
    <source>
        <dbReference type="Pfam" id="PF00534"/>
    </source>
</evidence>
<gene>
    <name evidence="4" type="ORF">SAMN05216258_105465</name>
</gene>
<sequence>MNEPASGTLRASFAIPGDIDAPTGGYEYDRRLIAAAPEAGLELSHLPLPGGFPTPSRDEAAAARATLAAALAMSRRPILADGLALGALEPERWPDGLGERLVILCHHPLGLETGLLPDQARAMLETEGRALRAARSVLTTSRATAATLAAELGVDPARIRVAEPGLDPAPRAPRLGDPPLLLGVGTLSARKDWPTLAAALAMLKDRDWRCLIAGDATRDPEAAARLERLLIDEGLDDRVALPGALRRVQIERLYEEADLFCLPSRHEGYGMVVIEAMARGLPVLASDAGAIPEAADGAALLLPPGDPAAWAEAIAGLLDDRQARDRMAEASLARAARAATWGDAARIAAEALAGAAGAGAGTR</sequence>
<evidence type="ECO:0000313" key="5">
    <source>
        <dbReference type="Proteomes" id="UP000199377"/>
    </source>
</evidence>
<name>A0A1I3H2I1_9RHOB</name>
<dbReference type="Proteomes" id="UP000199377">
    <property type="component" value="Unassembled WGS sequence"/>
</dbReference>
<dbReference type="SUPFAM" id="SSF53756">
    <property type="entry name" value="UDP-Glycosyltransferase/glycogen phosphorylase"/>
    <property type="match status" value="1"/>
</dbReference>
<keyword evidence="1 4" id="KW-0808">Transferase</keyword>
<dbReference type="Pfam" id="PF00534">
    <property type="entry name" value="Glycos_transf_1"/>
    <property type="match status" value="1"/>
</dbReference>
<dbReference type="AlphaFoldDB" id="A0A1I3H2I1"/>
<dbReference type="OrthoDB" id="529131at2"/>